<dbReference type="Pfam" id="PF02113">
    <property type="entry name" value="Peptidase_S13"/>
    <property type="match status" value="1"/>
</dbReference>
<dbReference type="EMBL" id="CP038254">
    <property type="protein sequence ID" value="QBR83574.1"/>
    <property type="molecule type" value="Genomic_DNA"/>
</dbReference>
<dbReference type="GO" id="GO:0000270">
    <property type="term" value="P:peptidoglycan metabolic process"/>
    <property type="evidence" value="ECO:0007669"/>
    <property type="project" value="TreeGrafter"/>
</dbReference>
<reference evidence="3 4" key="1">
    <citation type="submission" date="2019-03" db="EMBL/GenBank/DDBJ databases">
        <title>Diverse conjugative elements silence natural transformation in Legionella species.</title>
        <authorList>
            <person name="Durieux I."/>
            <person name="Ginevra C."/>
            <person name="Attaiech L."/>
            <person name="Picq K."/>
            <person name="Juan P.A."/>
            <person name="Jarraud S."/>
            <person name="Charpentier X."/>
        </authorList>
    </citation>
    <scope>NUCLEOTIDE SEQUENCE [LARGE SCALE GENOMIC DNA]</scope>
    <source>
        <strain evidence="3 4">HL-0427-4011</strain>
    </source>
</reference>
<keyword evidence="3" id="KW-0645">Protease</keyword>
<evidence type="ECO:0000256" key="2">
    <source>
        <dbReference type="ARBA" id="ARBA00022801"/>
    </source>
</evidence>
<gene>
    <name evidence="3" type="primary">dacB</name>
    <name evidence="3" type="ORF">E3983_03910</name>
</gene>
<dbReference type="PANTHER" id="PTHR30023:SF0">
    <property type="entry name" value="PENICILLIN-SENSITIVE CARBOXYPEPTIDASE A"/>
    <property type="match status" value="1"/>
</dbReference>
<dbReference type="AlphaFoldDB" id="A0AAX1EFH4"/>
<comment type="similarity">
    <text evidence="1">Belongs to the peptidase S13 family.</text>
</comment>
<evidence type="ECO:0000313" key="3">
    <source>
        <dbReference type="EMBL" id="QBR83574.1"/>
    </source>
</evidence>
<dbReference type="InterPro" id="IPR000667">
    <property type="entry name" value="Peptidase_S13"/>
</dbReference>
<dbReference type="GO" id="GO:0009002">
    <property type="term" value="F:serine-type D-Ala-D-Ala carboxypeptidase activity"/>
    <property type="evidence" value="ECO:0007669"/>
    <property type="project" value="UniProtKB-EC"/>
</dbReference>
<organism evidence="3 4">
    <name type="scientific">Legionella israelensis</name>
    <dbReference type="NCBI Taxonomy" id="454"/>
    <lineage>
        <taxon>Bacteria</taxon>
        <taxon>Pseudomonadati</taxon>
        <taxon>Pseudomonadota</taxon>
        <taxon>Gammaproteobacteria</taxon>
        <taxon>Legionellales</taxon>
        <taxon>Legionellaceae</taxon>
        <taxon>Legionella</taxon>
    </lineage>
</organism>
<dbReference type="InterPro" id="IPR012338">
    <property type="entry name" value="Beta-lactam/transpept-like"/>
</dbReference>
<dbReference type="Gene3D" id="3.40.710.10">
    <property type="entry name" value="DD-peptidase/beta-lactamase superfamily"/>
    <property type="match status" value="2"/>
</dbReference>
<sequence length="535" mass="59889">MINTRKRFRKNREFGMPIKYTTMKIIFNIFTPFFIFFLSLSSHADASLPKEMLDVMSQPRYQNAQWWVVVKDLNNQKTLYQRNSNHLLMPASVTKLFSTTTALHILGDNYRFKTPVYFIGDRKNDILNGDIILVGKGDLEFGGRVHNGKLTYGFIDHIYANDLPGATITPEDPLAALTSLAEQIKARGIKKINGNVLIDDRLFDTAYIRNYTFSPVMINENLFDFQIKPGKPGKKASIKWRPKAPGYSIKNRLITIAQGGKTDIQISANDENTVFTIEGQIAANEKELLRIYPIVKPAVFARKAFIAALKNQGIEVYLNEKSRSLPDTDLYKQLPPIAEYISPPFSEYVKVILKLSHNIGADLIPFLLAAQHEKKTFAQGMPYIAEFLIKRVGLSQNTFVFGDGAGGDSNRLLPSAAINLLTYMYSRPKAQFKTFYAALPILGVDGSLKQAAKNIPAIGKVHAKTGTSITYDFANQRFYSFSEALSGYIEAKNGHLLAFIIAVSNTPMESIKDAFIIQKDVSSVASEIYNQSSSQ</sequence>
<evidence type="ECO:0000313" key="4">
    <source>
        <dbReference type="Proteomes" id="UP000295517"/>
    </source>
</evidence>
<dbReference type="GO" id="GO:0006508">
    <property type="term" value="P:proteolysis"/>
    <property type="evidence" value="ECO:0007669"/>
    <property type="project" value="InterPro"/>
</dbReference>
<dbReference type="SUPFAM" id="SSF56601">
    <property type="entry name" value="beta-lactamase/transpeptidase-like"/>
    <property type="match status" value="1"/>
</dbReference>
<dbReference type="Gene3D" id="3.50.80.20">
    <property type="entry name" value="D-Ala-D-Ala carboxypeptidase C, peptidase S13"/>
    <property type="match status" value="1"/>
</dbReference>
<keyword evidence="2 3" id="KW-0378">Hydrolase</keyword>
<protein>
    <submittedName>
        <fullName evidence="3">D-alanyl-D-alanine carboxypeptidase/D-alanyl-D-alanine-endopeptidase</fullName>
        <ecNumber evidence="3">3.4.16.4</ecNumber>
    </submittedName>
</protein>
<name>A0AAX1EFH4_9GAMM</name>
<proteinExistence type="inferred from homology"/>
<evidence type="ECO:0000256" key="1">
    <source>
        <dbReference type="ARBA" id="ARBA00006096"/>
    </source>
</evidence>
<dbReference type="PANTHER" id="PTHR30023">
    <property type="entry name" value="D-ALANYL-D-ALANINE CARBOXYPEPTIDASE"/>
    <property type="match status" value="1"/>
</dbReference>
<accession>A0AAX1EFH4</accession>
<dbReference type="NCBIfam" id="TIGR00666">
    <property type="entry name" value="PBP4"/>
    <property type="match status" value="1"/>
</dbReference>
<dbReference type="EC" id="3.4.16.4" evidence="3"/>
<keyword evidence="3" id="KW-0121">Carboxypeptidase</keyword>
<dbReference type="Proteomes" id="UP000295517">
    <property type="component" value="Chromosome"/>
</dbReference>